<feature type="region of interest" description="Disordered" evidence="1">
    <location>
        <begin position="176"/>
        <end position="279"/>
    </location>
</feature>
<feature type="compositionally biased region" description="Polar residues" evidence="1">
    <location>
        <begin position="120"/>
        <end position="135"/>
    </location>
</feature>
<dbReference type="SUPFAM" id="SSF56601">
    <property type="entry name" value="beta-lactamase/transpeptidase-like"/>
    <property type="match status" value="1"/>
</dbReference>
<feature type="compositionally biased region" description="Basic and acidic residues" evidence="1">
    <location>
        <begin position="27"/>
        <end position="51"/>
    </location>
</feature>
<proteinExistence type="predicted"/>
<name>A0AB39U850_9BIFI</name>
<accession>A0AB39U850</accession>
<organism evidence="3">
    <name type="scientific">Bifidobacterium aquikefiricola</name>
    <dbReference type="NCBI Taxonomy" id="3059038"/>
    <lineage>
        <taxon>Bacteria</taxon>
        <taxon>Bacillati</taxon>
        <taxon>Actinomycetota</taxon>
        <taxon>Actinomycetes</taxon>
        <taxon>Bifidobacteriales</taxon>
        <taxon>Bifidobacteriaceae</taxon>
        <taxon>Bifidobacterium</taxon>
    </lineage>
</organism>
<dbReference type="GO" id="GO:0016787">
    <property type="term" value="F:hydrolase activity"/>
    <property type="evidence" value="ECO:0007669"/>
    <property type="project" value="UniProtKB-KW"/>
</dbReference>
<keyword evidence="2" id="KW-0472">Membrane</keyword>
<dbReference type="EMBL" id="CP129674">
    <property type="protein sequence ID" value="XDS45157.1"/>
    <property type="molecule type" value="Genomic_DNA"/>
</dbReference>
<feature type="compositionally biased region" description="Low complexity" evidence="1">
    <location>
        <begin position="190"/>
        <end position="214"/>
    </location>
</feature>
<keyword evidence="2" id="KW-1133">Transmembrane helix</keyword>
<feature type="compositionally biased region" description="Low complexity" evidence="1">
    <location>
        <begin position="316"/>
        <end position="347"/>
    </location>
</feature>
<feature type="transmembrane region" description="Helical" evidence="2">
    <location>
        <begin position="283"/>
        <end position="310"/>
    </location>
</feature>
<dbReference type="Gene3D" id="3.40.710.10">
    <property type="entry name" value="DD-peptidase/beta-lactamase superfamily"/>
    <property type="match status" value="1"/>
</dbReference>
<feature type="region of interest" description="Disordered" evidence="1">
    <location>
        <begin position="316"/>
        <end position="349"/>
    </location>
</feature>
<dbReference type="RefSeq" id="WP_369344694.1">
    <property type="nucleotide sequence ID" value="NZ_CP129674.1"/>
</dbReference>
<keyword evidence="3" id="KW-0378">Hydrolase</keyword>
<evidence type="ECO:0000256" key="2">
    <source>
        <dbReference type="SAM" id="Phobius"/>
    </source>
</evidence>
<dbReference type="AlphaFoldDB" id="A0AB39U850"/>
<keyword evidence="2" id="KW-0812">Transmembrane</keyword>
<reference evidence="3" key="1">
    <citation type="submission" date="2023-07" db="EMBL/GenBank/DDBJ databases">
        <title>Bifidobacterium aquikefiriaerophilum sp. nov. and Bifidobacterium eccum sp. nov., isolated from water kefir.</title>
        <authorList>
            <person name="Breselge S."/>
            <person name="Bellassi P."/>
            <person name="Barcenilla C."/>
            <person name="Alvarez-Ordonez A."/>
            <person name="Morelli L."/>
            <person name="Cotter P.D."/>
        </authorList>
    </citation>
    <scope>NUCLEOTIDE SEQUENCE</scope>
    <source>
        <strain evidence="3">WK041_4_12</strain>
    </source>
</reference>
<feature type="region of interest" description="Disordered" evidence="1">
    <location>
        <begin position="18"/>
        <end position="57"/>
    </location>
</feature>
<dbReference type="KEGG" id="baqk:QN215_03295"/>
<evidence type="ECO:0000313" key="3">
    <source>
        <dbReference type="EMBL" id="XDS45157.1"/>
    </source>
</evidence>
<feature type="compositionally biased region" description="Low complexity" evidence="1">
    <location>
        <begin position="236"/>
        <end position="271"/>
    </location>
</feature>
<dbReference type="InterPro" id="IPR012338">
    <property type="entry name" value="Beta-lactam/transpept-like"/>
</dbReference>
<gene>
    <name evidence="3" type="ORF">QN215_03295</name>
</gene>
<feature type="region of interest" description="Disordered" evidence="1">
    <location>
        <begin position="80"/>
        <end position="143"/>
    </location>
</feature>
<sequence length="566" mass="58759">MVCDKCGFRNEEGAKVCASCGSQLSDKPSDPRDAKPTSESDVEHGHDDTMSKDNGGTNFAASGILGLNEFEQTQYQPTFTFDIPITPKGRSLSDGSGSEGHRQPDAQSLMDNGSGRETRSASATSHLARVNSQPTPDALYGQGQSGYAAQMNSANLANAAFGVNSGNLADLVNASEDRVSSDPSDGVSAANGSNGSIGTIGTIGATGTTGSGNSDNPQDPHGAGQTPYSSPDNARQPLASAQQQPQATPQQQPQQSPTQQPNPQNQPQTPAHKQRQPSRRKRLLIGIGIAIAAILAICLIVVEILGSGILGTYSPNSTSPASSATSPTKVKPSTSAPQQTTTSEQPSKTVFDKKQLDTLISQFSASDAAIAGIDINGKDTYSSQLATTKFVAAGLYLPIYLDAHSGKNPNSITASDVMMNTMSNNDANTAMTDLGGFSAVTDWLHTNGYASTEIGRNFGDVAASNGGLENYSTAADSVAMLKATEAAGGANLMTYNIAADGIAIPAGMQISAHRGQGIKNAYNYFLIIKVKDYAIALAVLTKNHSGQEVTDLTSKVLQSIDSMIAQ</sequence>
<protein>
    <submittedName>
        <fullName evidence="3">Serine hydrolase</fullName>
    </submittedName>
</protein>
<evidence type="ECO:0000256" key="1">
    <source>
        <dbReference type="SAM" id="MobiDB-lite"/>
    </source>
</evidence>